<dbReference type="Pfam" id="PF00347">
    <property type="entry name" value="Ribosomal_L6"/>
    <property type="match status" value="2"/>
</dbReference>
<keyword evidence="3 6" id="KW-0694">RNA-binding</keyword>
<name>A0A1U7IMF8_9CYAN</name>
<evidence type="ECO:0000256" key="5">
    <source>
        <dbReference type="ARBA" id="ARBA00023274"/>
    </source>
</evidence>
<accession>A0A1U7IMF8</accession>
<evidence type="ECO:0000313" key="11">
    <source>
        <dbReference type="Proteomes" id="UP000185860"/>
    </source>
</evidence>
<dbReference type="EMBL" id="MRCE01000008">
    <property type="protein sequence ID" value="OKH38398.1"/>
    <property type="molecule type" value="Genomic_DNA"/>
</dbReference>
<dbReference type="FunFam" id="3.90.930.12:FF:000001">
    <property type="entry name" value="50S ribosomal protein L6"/>
    <property type="match status" value="1"/>
</dbReference>
<dbReference type="Proteomes" id="UP000185860">
    <property type="component" value="Unassembled WGS sequence"/>
</dbReference>
<organism evidence="10 11">
    <name type="scientific">[Phormidium ambiguum] IAM M-71</name>
    <dbReference type="NCBI Taxonomy" id="454136"/>
    <lineage>
        <taxon>Bacteria</taxon>
        <taxon>Bacillati</taxon>
        <taxon>Cyanobacteriota</taxon>
        <taxon>Cyanophyceae</taxon>
        <taxon>Oscillatoriophycideae</taxon>
        <taxon>Aerosakkonematales</taxon>
        <taxon>Aerosakkonemataceae</taxon>
        <taxon>Floridanema</taxon>
    </lineage>
</organism>
<keyword evidence="2 6" id="KW-0699">rRNA-binding</keyword>
<comment type="similarity">
    <text evidence="1 6 7">Belongs to the universal ribosomal protein uL6 family.</text>
</comment>
<dbReference type="AlphaFoldDB" id="A0A1U7IMF8"/>
<evidence type="ECO:0000256" key="2">
    <source>
        <dbReference type="ARBA" id="ARBA00022730"/>
    </source>
</evidence>
<dbReference type="GO" id="GO:0019843">
    <property type="term" value="F:rRNA binding"/>
    <property type="evidence" value="ECO:0007669"/>
    <property type="project" value="UniProtKB-UniRule"/>
</dbReference>
<evidence type="ECO:0000256" key="3">
    <source>
        <dbReference type="ARBA" id="ARBA00022884"/>
    </source>
</evidence>
<dbReference type="PANTHER" id="PTHR11655:SF14">
    <property type="entry name" value="LARGE RIBOSOMAL SUBUNIT PROTEIN UL6M"/>
    <property type="match status" value="1"/>
</dbReference>
<dbReference type="OrthoDB" id="9805007at2"/>
<feature type="domain" description="Large ribosomal subunit protein uL6 alpha-beta" evidence="9">
    <location>
        <begin position="91"/>
        <end position="164"/>
    </location>
</feature>
<dbReference type="PROSITE" id="PS00525">
    <property type="entry name" value="RIBOSOMAL_L6_1"/>
    <property type="match status" value="1"/>
</dbReference>
<protein>
    <recommendedName>
        <fullName evidence="6">Large ribosomal subunit protein uL6</fullName>
    </recommendedName>
</protein>
<dbReference type="GO" id="GO:0003735">
    <property type="term" value="F:structural constituent of ribosome"/>
    <property type="evidence" value="ECO:0007669"/>
    <property type="project" value="UniProtKB-UniRule"/>
</dbReference>
<evidence type="ECO:0000256" key="7">
    <source>
        <dbReference type="RuleBase" id="RU003869"/>
    </source>
</evidence>
<evidence type="ECO:0000256" key="6">
    <source>
        <dbReference type="HAMAP-Rule" id="MF_01365"/>
    </source>
</evidence>
<dbReference type="InterPro" id="IPR000702">
    <property type="entry name" value="Ribosomal_uL6-like"/>
</dbReference>
<keyword evidence="4 6" id="KW-0689">Ribosomal protein</keyword>
<dbReference type="STRING" id="454136.NIES2119_10215"/>
<dbReference type="InterPro" id="IPR036789">
    <property type="entry name" value="Ribosomal_uL6-like_a/b-dom_sf"/>
</dbReference>
<dbReference type="PRINTS" id="PR00059">
    <property type="entry name" value="RIBOSOMALL6"/>
</dbReference>
<dbReference type="RefSeq" id="WP_073593362.1">
    <property type="nucleotide sequence ID" value="NZ_MRCE01000008.1"/>
</dbReference>
<comment type="subunit">
    <text evidence="6">Part of the 50S ribosomal subunit.</text>
</comment>
<dbReference type="SUPFAM" id="SSF56053">
    <property type="entry name" value="Ribosomal protein L6"/>
    <property type="match status" value="2"/>
</dbReference>
<evidence type="ECO:0000313" key="10">
    <source>
        <dbReference type="EMBL" id="OKH38398.1"/>
    </source>
</evidence>
<proteinExistence type="inferred from homology"/>
<dbReference type="PANTHER" id="PTHR11655">
    <property type="entry name" value="60S/50S RIBOSOMAL PROTEIN L6/L9"/>
    <property type="match status" value="1"/>
</dbReference>
<evidence type="ECO:0000256" key="8">
    <source>
        <dbReference type="RuleBase" id="RU003870"/>
    </source>
</evidence>
<evidence type="ECO:0000259" key="9">
    <source>
        <dbReference type="Pfam" id="PF00347"/>
    </source>
</evidence>
<dbReference type="Gene3D" id="3.90.930.12">
    <property type="entry name" value="Ribosomal protein L6, alpha-beta domain"/>
    <property type="match status" value="2"/>
</dbReference>
<dbReference type="InterPro" id="IPR020040">
    <property type="entry name" value="Ribosomal_uL6_a/b-dom"/>
</dbReference>
<dbReference type="GO" id="GO:0022625">
    <property type="term" value="C:cytosolic large ribosomal subunit"/>
    <property type="evidence" value="ECO:0007669"/>
    <property type="project" value="UniProtKB-UniRule"/>
</dbReference>
<reference evidence="10 11" key="1">
    <citation type="submission" date="2016-11" db="EMBL/GenBank/DDBJ databases">
        <title>Draft Genome Sequences of Nine Cyanobacterial Strains from Diverse Habitats.</title>
        <authorList>
            <person name="Zhu T."/>
            <person name="Hou S."/>
            <person name="Lu X."/>
            <person name="Hess W.R."/>
        </authorList>
    </citation>
    <scope>NUCLEOTIDE SEQUENCE [LARGE SCALE GENOMIC DNA]</scope>
    <source>
        <strain evidence="10 11">IAM M-71</strain>
    </source>
</reference>
<feature type="domain" description="Large ribosomal subunit protein uL6 alpha-beta" evidence="9">
    <location>
        <begin position="11"/>
        <end position="82"/>
    </location>
</feature>
<evidence type="ECO:0000256" key="4">
    <source>
        <dbReference type="ARBA" id="ARBA00022980"/>
    </source>
</evidence>
<comment type="function">
    <text evidence="6 8">This protein binds to the 23S rRNA, and is important in its secondary structure. It is located near the subunit interface in the base of the L7/L12 stalk, and near the tRNA binding site of the peptidyltransferase center.</text>
</comment>
<dbReference type="FunFam" id="3.90.930.12:FF:000002">
    <property type="entry name" value="50S ribosomal protein L6"/>
    <property type="match status" value="1"/>
</dbReference>
<gene>
    <name evidence="6" type="primary">rplF</name>
    <name evidence="6" type="synonym">rpl6</name>
    <name evidence="10" type="ORF">NIES2119_10215</name>
</gene>
<dbReference type="InterPro" id="IPR019906">
    <property type="entry name" value="Ribosomal_uL6_bac-type"/>
</dbReference>
<keyword evidence="5 6" id="KW-0687">Ribonucleoprotein</keyword>
<dbReference type="HAMAP" id="MF_01365_B">
    <property type="entry name" value="Ribosomal_uL6_B"/>
    <property type="match status" value="1"/>
</dbReference>
<dbReference type="InterPro" id="IPR002358">
    <property type="entry name" value="Ribosomal_uL6_CS"/>
</dbReference>
<sequence>MSRIGKRPISVPNKVTVAIEDQKIAVKGPKGELSRVLPQGITVEQEGETLNVVRENDSRVLRQLHGLSRTLVANMVEGVSQGFQRRLEIQGVGYRARVEGSNLVLVVGYSHEVKIEPPPGIQMAVEGNVNVTVSGIDKEQVGNLAARIRAVRPPEVYKGKGIRYAGEVVRRKAGKAGKAGKK</sequence>
<dbReference type="PIRSF" id="PIRSF002162">
    <property type="entry name" value="Ribosomal_L6"/>
    <property type="match status" value="1"/>
</dbReference>
<evidence type="ECO:0000256" key="1">
    <source>
        <dbReference type="ARBA" id="ARBA00009356"/>
    </source>
</evidence>
<dbReference type="NCBIfam" id="TIGR03654">
    <property type="entry name" value="L6_bact"/>
    <property type="match status" value="1"/>
</dbReference>
<dbReference type="GO" id="GO:0002181">
    <property type="term" value="P:cytoplasmic translation"/>
    <property type="evidence" value="ECO:0007669"/>
    <property type="project" value="TreeGrafter"/>
</dbReference>
<comment type="caution">
    <text evidence="10">The sequence shown here is derived from an EMBL/GenBank/DDBJ whole genome shotgun (WGS) entry which is preliminary data.</text>
</comment>